<dbReference type="PATRIC" id="fig|317.174.peg.3878"/>
<name>A0A085V2L2_PSESX</name>
<evidence type="ECO:0000313" key="2">
    <source>
        <dbReference type="EMBL" id="KFE49675.1"/>
    </source>
</evidence>
<proteinExistence type="predicted"/>
<dbReference type="AlphaFoldDB" id="A0A085V2L2"/>
<dbReference type="Pfam" id="PF24731">
    <property type="entry name" value="DUF7683"/>
    <property type="match status" value="1"/>
</dbReference>
<comment type="caution">
    <text evidence="2">The sequence shown here is derived from an EMBL/GenBank/DDBJ whole genome shotgun (WGS) entry which is preliminary data.</text>
</comment>
<reference evidence="2 3" key="1">
    <citation type="submission" date="2014-07" db="EMBL/GenBank/DDBJ databases">
        <title>Draft Genome Sequences of Environmental Pseudomonas syringae strains.</title>
        <authorList>
            <person name="Baltrus D.A."/>
            <person name="Berge O."/>
            <person name="Morris C."/>
        </authorList>
    </citation>
    <scope>NUCLEOTIDE SEQUENCE [LARGE SCALE GENOMIC DNA]</scope>
    <source>
        <strain evidence="2 3">CEB003</strain>
    </source>
</reference>
<feature type="domain" description="DUF7683" evidence="1">
    <location>
        <begin position="2"/>
        <end position="73"/>
    </location>
</feature>
<dbReference type="InterPro" id="IPR056100">
    <property type="entry name" value="DUF7683"/>
</dbReference>
<accession>A0A085V2L2</accession>
<evidence type="ECO:0000259" key="1">
    <source>
        <dbReference type="Pfam" id="PF24731"/>
    </source>
</evidence>
<sequence length="78" mass="8776">MKYIIEAFNKESELLIFEVILPDGSDSQLAQIMGWSVPQRGDEGYDLTPSQAAAIEVLAGKHFYDSNHVFQLTCNVER</sequence>
<organism evidence="2 3">
    <name type="scientific">Pseudomonas syringae</name>
    <dbReference type="NCBI Taxonomy" id="317"/>
    <lineage>
        <taxon>Bacteria</taxon>
        <taxon>Pseudomonadati</taxon>
        <taxon>Pseudomonadota</taxon>
        <taxon>Gammaproteobacteria</taxon>
        <taxon>Pseudomonadales</taxon>
        <taxon>Pseudomonadaceae</taxon>
        <taxon>Pseudomonas</taxon>
    </lineage>
</organism>
<gene>
    <name evidence="2" type="ORF">IV02_18965</name>
</gene>
<protein>
    <recommendedName>
        <fullName evidence="1">DUF7683 domain-containing protein</fullName>
    </recommendedName>
</protein>
<dbReference type="EMBL" id="JPQT01000116">
    <property type="protein sequence ID" value="KFE49675.1"/>
    <property type="molecule type" value="Genomic_DNA"/>
</dbReference>
<evidence type="ECO:0000313" key="3">
    <source>
        <dbReference type="Proteomes" id="UP000028643"/>
    </source>
</evidence>
<dbReference type="Proteomes" id="UP000028643">
    <property type="component" value="Unassembled WGS sequence"/>
</dbReference>
<dbReference type="RefSeq" id="WP_047576934.1">
    <property type="nucleotide sequence ID" value="NZ_JPQT01000116.1"/>
</dbReference>